<feature type="binding site" evidence="9">
    <location>
        <position position="122"/>
    </location>
    <ligand>
        <name>1-deoxy-D-xylulose 5-phosphate</name>
        <dbReference type="ChEBI" id="CHEBI:57792"/>
    </ligand>
</feature>
<sequence>MVKNISILGSTGSIGTQALDVSRKLNLNISAITAYSNIDILEQQVREFKPSLAVVFCEDKAKEFKTKIADTNTKVLSGMDGLIEAATISSADMVLNSVVGMVGLTPTLAAINAHKDIALANKETLVAGGSLVMDALKKNNVNMYPVDSEHSAIFQCLQGMNQKKELKKLILTASGGPFFGKKIDDLKDVTVKDALNHPNWSMGAKITIDSASMMNKGLEIIEASWLFDMPQDKIDVVVHRESIIHSMIEFVDNSVIAQLGLPDMRIPIQYAITYPNRYESPVKELDLTEISNLSFYKPDYDTFKCLRACKKAIEIGGTALAIANGANEVANKMFRDGKIKFLEIGDLVYDALNNVEVQEIKRVEDVLSADKSARQYVLDSVK</sequence>
<evidence type="ECO:0000259" key="10">
    <source>
        <dbReference type="Pfam" id="PF02670"/>
    </source>
</evidence>
<dbReference type="InterPro" id="IPR026877">
    <property type="entry name" value="DXPR_C"/>
</dbReference>
<evidence type="ECO:0000256" key="7">
    <source>
        <dbReference type="ARBA" id="ARBA00023229"/>
    </source>
</evidence>
<dbReference type="Proteomes" id="UP000301475">
    <property type="component" value="Chromosome"/>
</dbReference>
<feature type="binding site" evidence="9">
    <location>
        <position position="215"/>
    </location>
    <ligand>
        <name>1-deoxy-D-xylulose 5-phosphate</name>
        <dbReference type="ChEBI" id="CHEBI:57792"/>
    </ligand>
</feature>
<dbReference type="Pfam" id="PF08436">
    <property type="entry name" value="DXP_redisom_C"/>
    <property type="match status" value="1"/>
</dbReference>
<dbReference type="SUPFAM" id="SSF69055">
    <property type="entry name" value="1-deoxy-D-xylulose-5-phosphate reductoisomerase, C-terminal domain"/>
    <property type="match status" value="1"/>
</dbReference>
<dbReference type="InterPro" id="IPR013512">
    <property type="entry name" value="DXP_reductoisomerase_N"/>
</dbReference>
<dbReference type="FunFam" id="3.40.50.720:FF:000045">
    <property type="entry name" value="1-deoxy-D-xylulose 5-phosphate reductoisomerase"/>
    <property type="match status" value="1"/>
</dbReference>
<feature type="binding site" evidence="9">
    <location>
        <position position="121"/>
    </location>
    <ligand>
        <name>NADPH</name>
        <dbReference type="ChEBI" id="CHEBI:57783"/>
    </ligand>
</feature>
<dbReference type="AlphaFoldDB" id="A0A4V1G5D9"/>
<feature type="binding site" evidence="9">
    <location>
        <position position="219"/>
    </location>
    <ligand>
        <name>Mn(2+)</name>
        <dbReference type="ChEBI" id="CHEBI:29035"/>
    </ligand>
</feature>
<dbReference type="SUPFAM" id="SSF55347">
    <property type="entry name" value="Glyceraldehyde-3-phosphate dehydrogenase-like, C-terminal domain"/>
    <property type="match status" value="1"/>
</dbReference>
<dbReference type="Pfam" id="PF02670">
    <property type="entry name" value="DXP_reductoisom"/>
    <property type="match status" value="1"/>
</dbReference>
<feature type="binding site" evidence="9">
    <location>
        <position position="123"/>
    </location>
    <ligand>
        <name>NADPH</name>
        <dbReference type="ChEBI" id="CHEBI:57783"/>
    </ligand>
</feature>
<feature type="binding site" evidence="9">
    <location>
        <position position="11"/>
    </location>
    <ligand>
        <name>NADPH</name>
        <dbReference type="ChEBI" id="CHEBI:57783"/>
    </ligand>
</feature>
<keyword evidence="3 9" id="KW-0479">Metal-binding</keyword>
<proteinExistence type="inferred from homology"/>
<evidence type="ECO:0000259" key="11">
    <source>
        <dbReference type="Pfam" id="PF08436"/>
    </source>
</evidence>
<evidence type="ECO:0000256" key="8">
    <source>
        <dbReference type="ARBA" id="ARBA00048543"/>
    </source>
</evidence>
<dbReference type="GO" id="GO:0070402">
    <property type="term" value="F:NADPH binding"/>
    <property type="evidence" value="ECO:0007669"/>
    <property type="project" value="InterPro"/>
</dbReference>
<accession>A0A4V1G5D9</accession>
<dbReference type="HAMAP" id="MF_00183">
    <property type="entry name" value="DXP_reductoisom"/>
    <property type="match status" value="1"/>
</dbReference>
<feature type="binding site" evidence="9">
    <location>
        <position position="148"/>
    </location>
    <ligand>
        <name>1-deoxy-D-xylulose 5-phosphate</name>
        <dbReference type="ChEBI" id="CHEBI:57792"/>
    </ligand>
</feature>
<feature type="binding site" evidence="9">
    <location>
        <position position="203"/>
    </location>
    <ligand>
        <name>NADPH</name>
        <dbReference type="ChEBI" id="CHEBI:57783"/>
    </ligand>
</feature>
<evidence type="ECO:0000256" key="5">
    <source>
        <dbReference type="ARBA" id="ARBA00023002"/>
    </source>
</evidence>
<feature type="binding site" evidence="9">
    <location>
        <position position="13"/>
    </location>
    <ligand>
        <name>NADPH</name>
        <dbReference type="ChEBI" id="CHEBI:57783"/>
    </ligand>
</feature>
<dbReference type="InterPro" id="IPR036291">
    <property type="entry name" value="NAD(P)-bd_dom_sf"/>
</dbReference>
<reference evidence="13 14" key="1">
    <citation type="submission" date="2019-04" db="EMBL/GenBank/DDBJ databases">
        <authorList>
            <person name="Embree M."/>
            <person name="Gaffney J.R."/>
        </authorList>
    </citation>
    <scope>NUCLEOTIDE SEQUENCE [LARGE SCALE GENOMIC DNA]</scope>
    <source>
        <strain evidence="13 14">JE7A12</strain>
    </source>
</reference>
<dbReference type="NCBIfam" id="NF009114">
    <property type="entry name" value="PRK12464.1"/>
    <property type="match status" value="1"/>
</dbReference>
<dbReference type="NCBIfam" id="TIGR00243">
    <property type="entry name" value="Dxr"/>
    <property type="match status" value="1"/>
</dbReference>
<keyword evidence="6 9" id="KW-0464">Manganese</keyword>
<evidence type="ECO:0000256" key="1">
    <source>
        <dbReference type="ARBA" id="ARBA00005094"/>
    </source>
</evidence>
<feature type="binding site" evidence="9">
    <location>
        <position position="149"/>
    </location>
    <ligand>
        <name>1-deoxy-D-xylulose 5-phosphate</name>
        <dbReference type="ChEBI" id="CHEBI:57792"/>
    </ligand>
</feature>
<protein>
    <recommendedName>
        <fullName evidence="9">1-deoxy-D-xylulose 5-phosphate reductoisomerase</fullName>
        <shortName evidence="9">DXP reductoisomerase</shortName>
        <ecNumber evidence="9">1.1.1.267</ecNumber>
    </recommendedName>
    <alternativeName>
        <fullName evidence="9">1-deoxyxylulose-5-phosphate reductoisomerase</fullName>
    </alternativeName>
    <alternativeName>
        <fullName evidence="9">2-C-methyl-D-erythritol 4-phosphate synthase</fullName>
    </alternativeName>
</protein>
<name>A0A4V1G5D9_9FIRM</name>
<feature type="binding site" evidence="9">
    <location>
        <position position="37"/>
    </location>
    <ligand>
        <name>NADPH</name>
        <dbReference type="ChEBI" id="CHEBI:57783"/>
    </ligand>
</feature>
<feature type="binding site" evidence="9">
    <location>
        <position position="12"/>
    </location>
    <ligand>
        <name>NADPH</name>
        <dbReference type="ChEBI" id="CHEBI:57783"/>
    </ligand>
</feature>
<dbReference type="PIRSF" id="PIRSF006205">
    <property type="entry name" value="Dxp_reductismrs"/>
    <property type="match status" value="1"/>
</dbReference>
<feature type="binding site" evidence="9">
    <location>
        <position position="14"/>
    </location>
    <ligand>
        <name>NADPH</name>
        <dbReference type="ChEBI" id="CHEBI:57783"/>
    </ligand>
</feature>
<feature type="binding site" evidence="9">
    <location>
        <position position="149"/>
    </location>
    <ligand>
        <name>Mn(2+)</name>
        <dbReference type="ChEBI" id="CHEBI:29035"/>
    </ligand>
</feature>
<comment type="caution">
    <text evidence="9">Lacks conserved residue(s) required for the propagation of feature annotation.</text>
</comment>
<dbReference type="PANTHER" id="PTHR30525:SF0">
    <property type="entry name" value="1-DEOXY-D-XYLULOSE 5-PHOSPHATE REDUCTOISOMERASE, CHLOROPLASTIC"/>
    <property type="match status" value="1"/>
</dbReference>
<evidence type="ECO:0000256" key="2">
    <source>
        <dbReference type="ARBA" id="ARBA00006825"/>
    </source>
</evidence>
<dbReference type="GO" id="GO:0051484">
    <property type="term" value="P:isopentenyl diphosphate biosynthetic process, methylerythritol 4-phosphate pathway involved in terpenoid biosynthetic process"/>
    <property type="evidence" value="ECO:0007669"/>
    <property type="project" value="UniProtKB-ARBA"/>
</dbReference>
<feature type="binding site" evidence="9">
    <location>
        <position position="197"/>
    </location>
    <ligand>
        <name>1-deoxy-D-xylulose 5-phosphate</name>
        <dbReference type="ChEBI" id="CHEBI:57792"/>
    </ligand>
</feature>
<feature type="domain" description="1-deoxy-D-xylulose 5-phosphate reductoisomerase N-terminal" evidence="10">
    <location>
        <begin position="5"/>
        <end position="129"/>
    </location>
</feature>
<evidence type="ECO:0000313" key="14">
    <source>
        <dbReference type="Proteomes" id="UP000301475"/>
    </source>
</evidence>
<keyword evidence="14" id="KW-1185">Reference proteome</keyword>
<dbReference type="OrthoDB" id="9806546at2"/>
<feature type="binding site" evidence="9">
    <location>
        <position position="210"/>
    </location>
    <ligand>
        <name>1-deoxy-D-xylulose 5-phosphate</name>
        <dbReference type="ChEBI" id="CHEBI:57792"/>
    </ligand>
</feature>
<feature type="binding site" evidence="9">
    <location>
        <position position="216"/>
    </location>
    <ligand>
        <name>1-deoxy-D-xylulose 5-phosphate</name>
        <dbReference type="ChEBI" id="CHEBI:57792"/>
    </ligand>
</feature>
<keyword evidence="5 9" id="KW-0560">Oxidoreductase</keyword>
<dbReference type="RefSeq" id="WP_138157860.1">
    <property type="nucleotide sequence ID" value="NZ_CP039381.1"/>
</dbReference>
<dbReference type="KEGG" id="ruj:E5Z56_11190"/>
<dbReference type="InterPro" id="IPR036169">
    <property type="entry name" value="DXPR_C_sf"/>
</dbReference>
<keyword evidence="13" id="KW-0413">Isomerase</keyword>
<keyword evidence="9" id="KW-0460">Magnesium</keyword>
<evidence type="ECO:0000256" key="9">
    <source>
        <dbReference type="HAMAP-Rule" id="MF_00183"/>
    </source>
</evidence>
<keyword evidence="4 9" id="KW-0521">NADP</keyword>
<dbReference type="InterPro" id="IPR013644">
    <property type="entry name" value="DXP_reductoisomerase_C"/>
</dbReference>
<feature type="binding site" evidence="9">
    <location>
        <position position="147"/>
    </location>
    <ligand>
        <name>Mn(2+)</name>
        <dbReference type="ChEBI" id="CHEBI:29035"/>
    </ligand>
</feature>
<comment type="pathway">
    <text evidence="1 9">Isoprenoid biosynthesis; isopentenyl diphosphate biosynthesis via DXP pathway; isopentenyl diphosphate from 1-deoxy-D-xylulose 5-phosphate: step 1/6.</text>
</comment>
<comment type="catalytic activity">
    <reaction evidence="8">
        <text>2-C-methyl-D-erythritol 4-phosphate + NADP(+) = 1-deoxy-D-xylulose 5-phosphate + NADPH + H(+)</text>
        <dbReference type="Rhea" id="RHEA:13717"/>
        <dbReference type="ChEBI" id="CHEBI:15378"/>
        <dbReference type="ChEBI" id="CHEBI:57783"/>
        <dbReference type="ChEBI" id="CHEBI:57792"/>
        <dbReference type="ChEBI" id="CHEBI:58262"/>
        <dbReference type="ChEBI" id="CHEBI:58349"/>
        <dbReference type="EC" id="1.1.1.267"/>
    </reaction>
    <physiologicalReaction direction="right-to-left" evidence="8">
        <dbReference type="Rhea" id="RHEA:13719"/>
    </physiologicalReaction>
</comment>
<evidence type="ECO:0000256" key="3">
    <source>
        <dbReference type="ARBA" id="ARBA00022723"/>
    </source>
</evidence>
<evidence type="ECO:0000313" key="13">
    <source>
        <dbReference type="EMBL" id="QCT07883.1"/>
    </source>
</evidence>
<feature type="binding site" evidence="9">
    <location>
        <position position="174"/>
    </location>
    <ligand>
        <name>1-deoxy-D-xylulose 5-phosphate</name>
        <dbReference type="ChEBI" id="CHEBI:57792"/>
    </ligand>
</feature>
<organism evidence="13 14">
    <name type="scientific">Ruminococcus bovis</name>
    <dbReference type="NCBI Taxonomy" id="2564099"/>
    <lineage>
        <taxon>Bacteria</taxon>
        <taxon>Bacillati</taxon>
        <taxon>Bacillota</taxon>
        <taxon>Clostridia</taxon>
        <taxon>Eubacteriales</taxon>
        <taxon>Oscillospiraceae</taxon>
        <taxon>Ruminococcus</taxon>
    </lineage>
</organism>
<dbReference type="UniPathway" id="UPA00056">
    <property type="reaction ID" value="UER00092"/>
</dbReference>
<dbReference type="GO" id="GO:0030145">
    <property type="term" value="F:manganese ion binding"/>
    <property type="evidence" value="ECO:0007669"/>
    <property type="project" value="TreeGrafter"/>
</dbReference>
<dbReference type="Gene3D" id="3.40.50.720">
    <property type="entry name" value="NAD(P)-binding Rossmann-like Domain"/>
    <property type="match status" value="1"/>
</dbReference>
<feature type="binding site" evidence="9">
    <location>
        <position position="219"/>
    </location>
    <ligand>
        <name>1-deoxy-D-xylulose 5-phosphate</name>
        <dbReference type="ChEBI" id="CHEBI:57792"/>
    </ligand>
</feature>
<evidence type="ECO:0000256" key="4">
    <source>
        <dbReference type="ARBA" id="ARBA00022857"/>
    </source>
</evidence>
<dbReference type="SUPFAM" id="SSF51735">
    <property type="entry name" value="NAD(P)-binding Rossmann-fold domains"/>
    <property type="match status" value="1"/>
</dbReference>
<dbReference type="PANTHER" id="PTHR30525">
    <property type="entry name" value="1-DEOXY-D-XYLULOSE 5-PHOSPHATE REDUCTOISOMERASE"/>
    <property type="match status" value="1"/>
</dbReference>
<gene>
    <name evidence="9" type="primary">dxr</name>
    <name evidence="13" type="ORF">E5Z56_11190</name>
</gene>
<keyword evidence="7 9" id="KW-0414">Isoprene biosynthesis</keyword>
<comment type="similarity">
    <text evidence="2 9">Belongs to the DXR family.</text>
</comment>
<comment type="function">
    <text evidence="9">Catalyzes the NADPH-dependent rearrangement and reduction of 1-deoxy-D-xylulose-5-phosphate (DXP) to 2-C-methyl-D-erythritol 4-phosphate (MEP).</text>
</comment>
<feature type="domain" description="1-deoxy-D-xylulose 5-phosphate reductoisomerase C-terminal" evidence="11">
    <location>
        <begin position="143"/>
        <end position="227"/>
    </location>
</feature>
<dbReference type="InterPro" id="IPR003821">
    <property type="entry name" value="DXP_reductoisomerase"/>
</dbReference>
<evidence type="ECO:0000259" key="12">
    <source>
        <dbReference type="Pfam" id="PF13288"/>
    </source>
</evidence>
<comment type="cofactor">
    <cofactor evidence="9">
        <name>Mg(2+)</name>
        <dbReference type="ChEBI" id="CHEBI:18420"/>
    </cofactor>
    <cofactor evidence="9">
        <name>Mn(2+)</name>
        <dbReference type="ChEBI" id="CHEBI:29035"/>
    </cofactor>
</comment>
<dbReference type="GO" id="GO:0016853">
    <property type="term" value="F:isomerase activity"/>
    <property type="evidence" value="ECO:0007669"/>
    <property type="project" value="UniProtKB-KW"/>
</dbReference>
<dbReference type="Gene3D" id="1.10.1740.10">
    <property type="match status" value="1"/>
</dbReference>
<evidence type="ECO:0000256" key="6">
    <source>
        <dbReference type="ARBA" id="ARBA00023211"/>
    </source>
</evidence>
<dbReference type="EMBL" id="CP039381">
    <property type="protein sequence ID" value="QCT07883.1"/>
    <property type="molecule type" value="Genomic_DNA"/>
</dbReference>
<dbReference type="GO" id="GO:0030604">
    <property type="term" value="F:1-deoxy-D-xylulose-5-phosphate reductoisomerase activity"/>
    <property type="evidence" value="ECO:0007669"/>
    <property type="project" value="UniProtKB-UniRule"/>
</dbReference>
<dbReference type="EC" id="1.1.1.267" evidence="9"/>
<feature type="domain" description="DXP reductoisomerase C-terminal" evidence="12">
    <location>
        <begin position="259"/>
        <end position="376"/>
    </location>
</feature>
<dbReference type="Pfam" id="PF13288">
    <property type="entry name" value="DXPR_C"/>
    <property type="match status" value="1"/>
</dbReference>